<dbReference type="HOGENOM" id="CLU_059592_3_1_1"/>
<dbReference type="eggNOG" id="KOG2946">
    <property type="taxonomic scope" value="Eukaryota"/>
</dbReference>
<dbReference type="GeneTree" id="ENSGT00940000153168"/>
<feature type="transmembrane region" description="Helical" evidence="6">
    <location>
        <begin position="78"/>
        <end position="103"/>
    </location>
</feature>
<dbReference type="GO" id="GO:0005802">
    <property type="term" value="C:trans-Golgi network"/>
    <property type="evidence" value="ECO:0007669"/>
    <property type="project" value="TreeGrafter"/>
</dbReference>
<evidence type="ECO:0000256" key="5">
    <source>
        <dbReference type="ARBA" id="ARBA00023136"/>
    </source>
</evidence>
<evidence type="ECO:0000256" key="3">
    <source>
        <dbReference type="ARBA" id="ARBA00022692"/>
    </source>
</evidence>
<reference evidence="9" key="1">
    <citation type="submission" date="2003-08" db="EMBL/GenBank/DDBJ databases">
        <authorList>
            <person name="Birren B."/>
            <person name="Nusbaum C."/>
            <person name="Abebe A."/>
            <person name="Abouelleil A."/>
            <person name="Adekoya E."/>
            <person name="Ait-zahra M."/>
            <person name="Allen N."/>
            <person name="Allen T."/>
            <person name="An P."/>
            <person name="Anderson M."/>
            <person name="Anderson S."/>
            <person name="Arachchi H."/>
            <person name="Armbruster J."/>
            <person name="Bachantsang P."/>
            <person name="Baldwin J."/>
            <person name="Barry A."/>
            <person name="Bayul T."/>
            <person name="Blitshsteyn B."/>
            <person name="Bloom T."/>
            <person name="Blye J."/>
            <person name="Boguslavskiy L."/>
            <person name="Borowsky M."/>
            <person name="Boukhgalter B."/>
            <person name="Brunache A."/>
            <person name="Butler J."/>
            <person name="Calixte N."/>
            <person name="Calvo S."/>
            <person name="Camarata J."/>
            <person name="Campo K."/>
            <person name="Chang J."/>
            <person name="Cheshatsang Y."/>
            <person name="Citroen M."/>
            <person name="Collymore A."/>
            <person name="Considine T."/>
            <person name="Cook A."/>
            <person name="Cooke P."/>
            <person name="Corum B."/>
            <person name="Cuomo C."/>
            <person name="David R."/>
            <person name="Dawoe T."/>
            <person name="Degray S."/>
            <person name="Dodge S."/>
            <person name="Dooley K."/>
            <person name="Dorje P."/>
            <person name="Dorjee K."/>
            <person name="Dorris L."/>
            <person name="Duffey N."/>
            <person name="Dupes A."/>
            <person name="Elkins T."/>
            <person name="Engels R."/>
            <person name="Erickson J."/>
            <person name="Farina A."/>
            <person name="Faro S."/>
            <person name="Ferreira P."/>
            <person name="Fischer H."/>
            <person name="Fitzgerald M."/>
            <person name="Foley K."/>
            <person name="Gage D."/>
            <person name="Galagan J."/>
            <person name="Gearin G."/>
            <person name="Gnerre S."/>
            <person name="Gnirke A."/>
            <person name="Goyette A."/>
            <person name="Graham J."/>
            <person name="Grandbois E."/>
            <person name="Gyaltsen K."/>
            <person name="Hafez N."/>
            <person name="Hagopian D."/>
            <person name="Hagos B."/>
            <person name="Hall J."/>
            <person name="Hatcher B."/>
            <person name="Heller A."/>
            <person name="Higgins H."/>
            <person name="Honan T."/>
            <person name="Horn A."/>
            <person name="Houde N."/>
            <person name="Hughes L."/>
            <person name="Hulme W."/>
            <person name="Husby E."/>
            <person name="Iliev I."/>
            <person name="Jaffe D."/>
            <person name="Jones C."/>
            <person name="Kamal M."/>
            <person name="Kamat A."/>
            <person name="Kamvysselis M."/>
            <person name="Karlsson E."/>
            <person name="Kells C."/>
            <person name="Kieu A."/>
            <person name="Kisner P."/>
            <person name="Kodira C."/>
            <person name="Kulbokas E."/>
            <person name="Labutti K."/>
            <person name="Lama D."/>
            <person name="Landers T."/>
            <person name="Leger J."/>
            <person name="Levine S."/>
            <person name="Lewis D."/>
            <person name="Lewis T."/>
            <person name="Lindblad-toh K."/>
            <person name="Liu X."/>
            <person name="Lokyitsang T."/>
            <person name="Lokyitsang Y."/>
            <person name="Lucien O."/>
            <person name="Lui A."/>
            <person name="Ma L.J."/>
            <person name="Mabbitt R."/>
            <person name="Macdonald J."/>
            <person name="Maclean C."/>
            <person name="Major J."/>
            <person name="Manning J."/>
            <person name="Marabella R."/>
            <person name="Maru K."/>
            <person name="Matthews C."/>
            <person name="Mauceli E."/>
            <person name="Mccarthy M."/>
            <person name="Mcdonough S."/>
            <person name="Mcghee T."/>
            <person name="Meldrim J."/>
            <person name="Meneus L."/>
            <person name="Mesirov J."/>
            <person name="Mihalev A."/>
            <person name="Mihova T."/>
            <person name="Mikkelsen T."/>
            <person name="Mlenga V."/>
            <person name="Moru K."/>
            <person name="Mozes J."/>
            <person name="Mulrain L."/>
            <person name="Munson G."/>
            <person name="Naylor J."/>
            <person name="Newes C."/>
            <person name="Nguyen C."/>
            <person name="Nguyen N."/>
            <person name="Nguyen T."/>
            <person name="Nicol R."/>
            <person name="Nielsen C."/>
            <person name="Nizzari M."/>
            <person name="Norbu C."/>
            <person name="Norbu N."/>
            <person name="O'donnell P."/>
            <person name="Okoawo O."/>
            <person name="O'leary S."/>
            <person name="Omotosho B."/>
            <person name="O'neill K."/>
            <person name="Osman S."/>
            <person name="Parker S."/>
            <person name="Perrin D."/>
            <person name="Phunkhang P."/>
            <person name="Piqani B."/>
            <person name="Purcell S."/>
            <person name="Rachupka T."/>
            <person name="Ramasamy U."/>
            <person name="Rameau R."/>
            <person name="Ray V."/>
            <person name="Raymond C."/>
            <person name="Retta R."/>
            <person name="Richardson S."/>
            <person name="Rise C."/>
            <person name="Rodriguez J."/>
            <person name="Rogers J."/>
            <person name="Rogov P."/>
            <person name="Rutman M."/>
            <person name="Schupbach R."/>
            <person name="Seaman C."/>
            <person name="Settipalli S."/>
            <person name="Sharpe T."/>
            <person name="Sheridan J."/>
            <person name="Sherpa N."/>
            <person name="Shi J."/>
            <person name="Smirnov S."/>
            <person name="Smith C."/>
            <person name="Sougnez C."/>
            <person name="Spencer B."/>
            <person name="Stalker J."/>
            <person name="Stange-thomann N."/>
            <person name="Stavropoulos S."/>
            <person name="Stetson K."/>
            <person name="Stone C."/>
            <person name="Stone S."/>
            <person name="Stubbs M."/>
            <person name="Talamas J."/>
            <person name="Tchuinga P."/>
            <person name="Tenzing P."/>
            <person name="Tesfaye S."/>
            <person name="Theodore J."/>
            <person name="Thoulutsang Y."/>
            <person name="Topham K."/>
            <person name="Towey S."/>
            <person name="Tsamla T."/>
            <person name="Tsomo N."/>
            <person name="Vallee D."/>
            <person name="Vassiliev H."/>
            <person name="Venkataraman V."/>
            <person name="Vinson J."/>
            <person name="Vo A."/>
            <person name="Wade C."/>
            <person name="Wang S."/>
            <person name="Wangchuk T."/>
            <person name="Wangdi T."/>
            <person name="Whittaker C."/>
            <person name="Wilkinson J."/>
            <person name="Wu Y."/>
            <person name="Wyman D."/>
            <person name="Yadav S."/>
            <person name="Yang S."/>
            <person name="Yang X."/>
            <person name="Yeager S."/>
            <person name="Yee E."/>
            <person name="Young G."/>
            <person name="Zainoun J."/>
            <person name="Zembeck L."/>
            <person name="Zimmer A."/>
            <person name="Zody M."/>
            <person name="Lander E."/>
        </authorList>
    </citation>
    <scope>NUCLEOTIDE SEQUENCE [LARGE SCALE GENOMIC DNA]</scope>
</reference>
<dbReference type="GO" id="GO:0000139">
    <property type="term" value="C:Golgi membrane"/>
    <property type="evidence" value="ECO:0007669"/>
    <property type="project" value="UniProtKB-SubCell"/>
</dbReference>
<name>H2ZJE3_CIOSA</name>
<reference evidence="8" key="3">
    <citation type="submission" date="2025-09" db="UniProtKB">
        <authorList>
            <consortium name="Ensembl"/>
        </authorList>
    </citation>
    <scope>IDENTIFICATION</scope>
</reference>
<evidence type="ECO:0000256" key="2">
    <source>
        <dbReference type="ARBA" id="ARBA00010596"/>
    </source>
</evidence>
<dbReference type="Ensembl" id="ENSCSAVT00000017902.1">
    <property type="protein sequence ID" value="ENSCSAVP00000017709.1"/>
    <property type="gene ID" value="ENSCSAVG00000010422.1"/>
</dbReference>
<dbReference type="PANTHER" id="PTHR21236">
    <property type="entry name" value="GOLGI MEMBRANE PROTEIN YIP1"/>
    <property type="match status" value="1"/>
</dbReference>
<evidence type="ECO:0000256" key="1">
    <source>
        <dbReference type="ARBA" id="ARBA00004141"/>
    </source>
</evidence>
<feature type="transmembrane region" description="Helical" evidence="6">
    <location>
        <begin position="115"/>
        <end position="132"/>
    </location>
</feature>
<organism evidence="8 9">
    <name type="scientific">Ciona savignyi</name>
    <name type="common">Pacific transparent sea squirt</name>
    <dbReference type="NCBI Taxonomy" id="51511"/>
    <lineage>
        <taxon>Eukaryota</taxon>
        <taxon>Metazoa</taxon>
        <taxon>Chordata</taxon>
        <taxon>Tunicata</taxon>
        <taxon>Ascidiacea</taxon>
        <taxon>Phlebobranchia</taxon>
        <taxon>Cionidae</taxon>
        <taxon>Ciona</taxon>
    </lineage>
</organism>
<dbReference type="InterPro" id="IPR006977">
    <property type="entry name" value="Yip1_dom"/>
</dbReference>
<evidence type="ECO:0000313" key="9">
    <source>
        <dbReference type="Proteomes" id="UP000007875"/>
    </source>
</evidence>
<keyword evidence="5 6" id="KW-0472">Membrane</keyword>
<evidence type="ECO:0000256" key="6">
    <source>
        <dbReference type="RuleBase" id="RU361264"/>
    </source>
</evidence>
<dbReference type="OMA" id="RTSKAWV"/>
<comment type="subcellular location">
    <subcellularLocation>
        <location evidence="6">Golgi apparatus membrane</location>
        <topology evidence="6">Multi-pass membrane protein</topology>
    </subcellularLocation>
    <subcellularLocation>
        <location evidence="1">Membrane</location>
        <topology evidence="1">Multi-pass membrane protein</topology>
    </subcellularLocation>
</comment>
<dbReference type="AlphaFoldDB" id="H2ZJE3"/>
<evidence type="ECO:0000256" key="4">
    <source>
        <dbReference type="ARBA" id="ARBA00022989"/>
    </source>
</evidence>
<keyword evidence="9" id="KW-1185">Reference proteome</keyword>
<evidence type="ECO:0000259" key="7">
    <source>
        <dbReference type="Pfam" id="PF04893"/>
    </source>
</evidence>
<comment type="caution">
    <text evidence="6">Lacks conserved residue(s) required for the propagation of feature annotation.</text>
</comment>
<comment type="similarity">
    <text evidence="2 6">Belongs to the YIP1 family.</text>
</comment>
<dbReference type="GO" id="GO:0006888">
    <property type="term" value="P:endoplasmic reticulum to Golgi vesicle-mediated transport"/>
    <property type="evidence" value="ECO:0007669"/>
    <property type="project" value="InterPro"/>
</dbReference>
<dbReference type="Proteomes" id="UP000007875">
    <property type="component" value="Unassembled WGS sequence"/>
</dbReference>
<evidence type="ECO:0000313" key="8">
    <source>
        <dbReference type="Ensembl" id="ENSCSAVP00000017709.1"/>
    </source>
</evidence>
<reference evidence="8" key="2">
    <citation type="submission" date="2025-08" db="UniProtKB">
        <authorList>
            <consortium name="Ensembl"/>
        </authorList>
    </citation>
    <scope>IDENTIFICATION</scope>
</reference>
<keyword evidence="4 6" id="KW-1133">Transmembrane helix</keyword>
<feature type="transmembrane region" description="Helical" evidence="6">
    <location>
        <begin position="20"/>
        <end position="41"/>
    </location>
</feature>
<dbReference type="InParanoid" id="H2ZJE3"/>
<proteinExistence type="inferred from homology"/>
<dbReference type="STRING" id="51511.ENSCSAVP00000017709"/>
<accession>H2ZJE3</accession>
<feature type="transmembrane region" description="Helical" evidence="6">
    <location>
        <begin position="53"/>
        <end position="72"/>
    </location>
</feature>
<protein>
    <recommendedName>
        <fullName evidence="6">Protein YIPF</fullName>
    </recommendedName>
</protein>
<sequence length="135" mass="14543">MAFLMQGAHDDKTGSSGPQFAEVFVVVWVGAGIVTLNSQLLGGNISFFQSVCVLGYCMFPLVVAMVICWVVVHLTSASLFSVLLRLIVSALAYGWAIFASMGFLGDSQPAGRKALAVFPICLFYFILAWMVATYS</sequence>
<dbReference type="InterPro" id="IPR045231">
    <property type="entry name" value="Yip1/4-like"/>
</dbReference>
<keyword evidence="3 6" id="KW-0812">Transmembrane</keyword>
<dbReference type="Pfam" id="PF04893">
    <property type="entry name" value="Yip1"/>
    <property type="match status" value="1"/>
</dbReference>
<feature type="domain" description="Yip1" evidence="7">
    <location>
        <begin position="23"/>
        <end position="130"/>
    </location>
</feature>
<dbReference type="PANTHER" id="PTHR21236:SF1">
    <property type="entry name" value="PROTEIN YIPF6"/>
    <property type="match status" value="1"/>
</dbReference>